<dbReference type="SUPFAM" id="SSF46689">
    <property type="entry name" value="Homeodomain-like"/>
    <property type="match status" value="1"/>
</dbReference>
<dbReference type="OrthoDB" id="2142724at2759"/>
<gene>
    <name evidence="2" type="primary">PLEST012190</name>
    <name evidence="2" type="ORF">PLESTB_000852000</name>
</gene>
<dbReference type="Pfam" id="PF13358">
    <property type="entry name" value="DDE_3"/>
    <property type="match status" value="1"/>
</dbReference>
<keyword evidence="3" id="KW-1185">Reference proteome</keyword>
<proteinExistence type="predicted"/>
<evidence type="ECO:0000313" key="3">
    <source>
        <dbReference type="Proteomes" id="UP001165080"/>
    </source>
</evidence>
<evidence type="ECO:0000259" key="1">
    <source>
        <dbReference type="Pfam" id="PF13358"/>
    </source>
</evidence>
<evidence type="ECO:0000313" key="2">
    <source>
        <dbReference type="EMBL" id="GLC54330.1"/>
    </source>
</evidence>
<sequence length="339" mass="38369">MEGKTHRPYSRDVRERVVDMYFQDEKTMAEISATFHGKPCIKTVSRIISQYMEDGTDGLSLQGQRGRVRPRRKMDDTVKQLLVDVIERLETSRLRDIAAELCCVAGAEPGFYGATDVCRTLSEIGYSRVRVQSRPYEADPVAQQEWVDWCRSSGIAHSDWVFLDEVFVDSQVTNAKYAWVPQGYRSKVRSLTVRGRRYTTIAAMSYKGIIAAWTFEGPADADAFKQFIANHLTDKMKAWPQEHSVLIMDDCRSHDKTWLAEWATFVGCRAHFLPPYSPDLNPMVKVFGIVKQYLRANADDLRQLPGPVAIALALDDASQGQKCANFILNTPGRPYSLVA</sequence>
<dbReference type="InterPro" id="IPR009057">
    <property type="entry name" value="Homeodomain-like_sf"/>
</dbReference>
<reference evidence="2 3" key="1">
    <citation type="journal article" date="2023" name="Commun. Biol.">
        <title>Reorganization of the ancestral sex-determining regions during the evolution of trioecy in Pleodorina starrii.</title>
        <authorList>
            <person name="Takahashi K."/>
            <person name="Suzuki S."/>
            <person name="Kawai-Toyooka H."/>
            <person name="Yamamoto K."/>
            <person name="Hamaji T."/>
            <person name="Ootsuki R."/>
            <person name="Yamaguchi H."/>
            <person name="Kawachi M."/>
            <person name="Higashiyama T."/>
            <person name="Nozaki H."/>
        </authorList>
    </citation>
    <scope>NUCLEOTIDE SEQUENCE [LARGE SCALE GENOMIC DNA]</scope>
    <source>
        <strain evidence="2 3">NIES-4479</strain>
    </source>
</reference>
<dbReference type="Proteomes" id="UP001165080">
    <property type="component" value="Unassembled WGS sequence"/>
</dbReference>
<comment type="caution">
    <text evidence="2">The sequence shown here is derived from an EMBL/GenBank/DDBJ whole genome shotgun (WGS) entry which is preliminary data.</text>
</comment>
<name>A0A9W6F3C7_9CHLO</name>
<accession>A0A9W6F3C7</accession>
<dbReference type="AlphaFoldDB" id="A0A9W6F3C7"/>
<dbReference type="PANTHER" id="PTHR46564">
    <property type="entry name" value="TRANSPOSASE"/>
    <property type="match status" value="1"/>
</dbReference>
<dbReference type="InterPro" id="IPR036397">
    <property type="entry name" value="RNaseH_sf"/>
</dbReference>
<dbReference type="Gene3D" id="3.30.420.10">
    <property type="entry name" value="Ribonuclease H-like superfamily/Ribonuclease H"/>
    <property type="match status" value="1"/>
</dbReference>
<organism evidence="2 3">
    <name type="scientific">Pleodorina starrii</name>
    <dbReference type="NCBI Taxonomy" id="330485"/>
    <lineage>
        <taxon>Eukaryota</taxon>
        <taxon>Viridiplantae</taxon>
        <taxon>Chlorophyta</taxon>
        <taxon>core chlorophytes</taxon>
        <taxon>Chlorophyceae</taxon>
        <taxon>CS clade</taxon>
        <taxon>Chlamydomonadales</taxon>
        <taxon>Volvocaceae</taxon>
        <taxon>Pleodorina</taxon>
    </lineage>
</organism>
<dbReference type="InterPro" id="IPR047655">
    <property type="entry name" value="Transpos_IS630-like"/>
</dbReference>
<dbReference type="InterPro" id="IPR038717">
    <property type="entry name" value="Tc1-like_DDE_dom"/>
</dbReference>
<dbReference type="GO" id="GO:0003676">
    <property type="term" value="F:nucleic acid binding"/>
    <property type="evidence" value="ECO:0007669"/>
    <property type="project" value="InterPro"/>
</dbReference>
<dbReference type="PANTHER" id="PTHR46564:SF1">
    <property type="entry name" value="TRANSPOSASE"/>
    <property type="match status" value="1"/>
</dbReference>
<dbReference type="EMBL" id="BRXU01000010">
    <property type="protein sequence ID" value="GLC54330.1"/>
    <property type="molecule type" value="Genomic_DNA"/>
</dbReference>
<feature type="domain" description="Tc1-like transposase DDE" evidence="1">
    <location>
        <begin position="160"/>
        <end position="303"/>
    </location>
</feature>
<protein>
    <recommendedName>
        <fullName evidence="1">Tc1-like transposase DDE domain-containing protein</fullName>
    </recommendedName>
</protein>
<dbReference type="NCBIfam" id="NF033545">
    <property type="entry name" value="transpos_IS630"/>
    <property type="match status" value="1"/>
</dbReference>